<evidence type="ECO:0000256" key="5">
    <source>
        <dbReference type="SAM" id="SignalP"/>
    </source>
</evidence>
<dbReference type="AlphaFoldDB" id="A0A1X7L7F5"/>
<keyword evidence="3 6" id="KW-0378">Hydrolase</keyword>
<keyword evidence="4" id="KW-0865">Zymogen</keyword>
<dbReference type="GO" id="GO:0016787">
    <property type="term" value="F:hydrolase activity"/>
    <property type="evidence" value="ECO:0007669"/>
    <property type="project" value="UniProtKB-KW"/>
</dbReference>
<dbReference type="EMBL" id="FXAT01000005">
    <property type="protein sequence ID" value="SMG49776.1"/>
    <property type="molecule type" value="Genomic_DNA"/>
</dbReference>
<dbReference type="Proteomes" id="UP000193228">
    <property type="component" value="Unassembled WGS sequence"/>
</dbReference>
<protein>
    <submittedName>
        <fullName evidence="6">Gamma-glutamyltranspeptidase / glutathione hydrolase</fullName>
    </submittedName>
</protein>
<evidence type="ECO:0000256" key="4">
    <source>
        <dbReference type="ARBA" id="ARBA00023145"/>
    </source>
</evidence>
<gene>
    <name evidence="6" type="ORF">SAMN06265784_105179</name>
</gene>
<dbReference type="STRING" id="1515439.SAMN06265784_105179"/>
<dbReference type="PANTHER" id="PTHR43199:SF1">
    <property type="entry name" value="GLUTATHIONE HYDROLASE PROENZYME"/>
    <property type="match status" value="1"/>
</dbReference>
<evidence type="ECO:0000256" key="2">
    <source>
        <dbReference type="ARBA" id="ARBA00022679"/>
    </source>
</evidence>
<dbReference type="InterPro" id="IPR029055">
    <property type="entry name" value="Ntn_hydrolases_N"/>
</dbReference>
<keyword evidence="7" id="KW-1185">Reference proteome</keyword>
<dbReference type="Gene3D" id="1.10.246.130">
    <property type="match status" value="1"/>
</dbReference>
<dbReference type="GO" id="GO:0016740">
    <property type="term" value="F:transferase activity"/>
    <property type="evidence" value="ECO:0007669"/>
    <property type="project" value="UniProtKB-KW"/>
</dbReference>
<dbReference type="PANTHER" id="PTHR43199">
    <property type="entry name" value="GLUTATHIONE HYDROLASE"/>
    <property type="match status" value="1"/>
</dbReference>
<dbReference type="InterPro" id="IPR043138">
    <property type="entry name" value="GGT_lsub"/>
</dbReference>
<keyword evidence="2" id="KW-0808">Transferase</keyword>
<dbReference type="Gene3D" id="3.60.20.40">
    <property type="match status" value="1"/>
</dbReference>
<comment type="similarity">
    <text evidence="1">Belongs to the gamma-glutamyltransferase family.</text>
</comment>
<keyword evidence="5" id="KW-0732">Signal</keyword>
<dbReference type="SUPFAM" id="SSF56235">
    <property type="entry name" value="N-terminal nucleophile aminohydrolases (Ntn hydrolases)"/>
    <property type="match status" value="1"/>
</dbReference>
<dbReference type="InterPro" id="IPR043137">
    <property type="entry name" value="GGT_ssub_C"/>
</dbReference>
<dbReference type="InterPro" id="IPR051792">
    <property type="entry name" value="GGT_bact"/>
</dbReference>
<name>A0A1X7L7F5_9BURK</name>
<evidence type="ECO:0000256" key="1">
    <source>
        <dbReference type="ARBA" id="ARBA00009381"/>
    </source>
</evidence>
<accession>A0A1X7L7F5</accession>
<dbReference type="Pfam" id="PF01019">
    <property type="entry name" value="G_glu_transpept"/>
    <property type="match status" value="1"/>
</dbReference>
<evidence type="ECO:0000256" key="3">
    <source>
        <dbReference type="ARBA" id="ARBA00022801"/>
    </source>
</evidence>
<dbReference type="OrthoDB" id="5297205at2"/>
<evidence type="ECO:0000313" key="6">
    <source>
        <dbReference type="EMBL" id="SMG49776.1"/>
    </source>
</evidence>
<sequence>MKHGKYGNRAMTRASLLMTCVALASCGEGLSLGTTATDTPPASAPAGATRQVKFDPALCTPQANAPYGQTVGITGTNMMVTSADINASAAGCKILATGGSAIDAAIAVQGVLAVVEPFASGLGGGSLITYYDAATKKVRAFDGLAAAPSTTGGVSSIYQAAVADDLKCKSGLKLGDSLSAWQGNTNITGRATGVPGTLKVLDMVHQAYGKQAWNTLWTDAISYAANGFPMSKYMYSTLYNAGTDYDEDTGLPLPAGGEPAWINSTGTAKGAVRCKYTDIHNRYCDTSDPNSALPLPVGTTIRNPQLATTLAQVRDGGAAAFYDANGPIVAAILARFAADKYVPGTTTNNCYTLYSSTNPVPARIPSLMTAADFTNYQAIERKPLSASRFGATVYTQPAPSFGGTVVLYTLGLLERKNMAAQTFGSEEYLYLATEASRLANIDRRTYLGDPAYSNTDARVQALLADSYLDSRAALMTETALPSVTAGTTAQGIPAYVATDPGTYDPLASNQAQSALRLASAVSKPLTRAQIGGPGLRNEDFNTTSNVAIVDGYGNALSMTTTINTHWGAHIEAAGMMLNDALSNFSAGAVGSDVNGFAPNKRPRTSISPSLAFDGQNRLRLVWGSAGGGPIPDYIVKAFLGNVVFGQDLQASLNADNWSGQDSADSVAELETGKPIASMLSTLTTDHTYTSGTIALDGLVSGLSGIAVSYDANGYPIYSGAADNRRNGAAYGY</sequence>
<feature type="signal peptide" evidence="5">
    <location>
        <begin position="1"/>
        <end position="24"/>
    </location>
</feature>
<organism evidence="6 7">
    <name type="scientific">Paraburkholderia susongensis</name>
    <dbReference type="NCBI Taxonomy" id="1515439"/>
    <lineage>
        <taxon>Bacteria</taxon>
        <taxon>Pseudomonadati</taxon>
        <taxon>Pseudomonadota</taxon>
        <taxon>Betaproteobacteria</taxon>
        <taxon>Burkholderiales</taxon>
        <taxon>Burkholderiaceae</taxon>
        <taxon>Paraburkholderia</taxon>
    </lineage>
</organism>
<evidence type="ECO:0000313" key="7">
    <source>
        <dbReference type="Proteomes" id="UP000193228"/>
    </source>
</evidence>
<feature type="chain" id="PRO_5012326960" evidence="5">
    <location>
        <begin position="25"/>
        <end position="732"/>
    </location>
</feature>
<reference evidence="7" key="1">
    <citation type="submission" date="2017-04" db="EMBL/GenBank/DDBJ databases">
        <authorList>
            <person name="Varghese N."/>
            <person name="Submissions S."/>
        </authorList>
    </citation>
    <scope>NUCLEOTIDE SEQUENCE [LARGE SCALE GENOMIC DNA]</scope>
    <source>
        <strain evidence="7">LMG 29540</strain>
    </source>
</reference>
<proteinExistence type="inferred from homology"/>
<dbReference type="PROSITE" id="PS51257">
    <property type="entry name" value="PROKAR_LIPOPROTEIN"/>
    <property type="match status" value="1"/>
</dbReference>